<feature type="domain" description="Carbohydrate-binding module family 96" evidence="5">
    <location>
        <begin position="281"/>
        <end position="444"/>
    </location>
</feature>
<dbReference type="EMBL" id="JACEIP010000020">
    <property type="protein sequence ID" value="MBA4543700.1"/>
    <property type="molecule type" value="Genomic_DNA"/>
</dbReference>
<dbReference type="OrthoDB" id="1432909at2"/>
<gene>
    <name evidence="6" type="ORF">H1164_12450</name>
</gene>
<evidence type="ECO:0000256" key="3">
    <source>
        <dbReference type="ARBA" id="ARBA00022729"/>
    </source>
</evidence>
<evidence type="ECO:0000313" key="6">
    <source>
        <dbReference type="EMBL" id="MBA4543700.1"/>
    </source>
</evidence>
<keyword evidence="7" id="KW-1185">Reference proteome</keyword>
<dbReference type="Pfam" id="PF24517">
    <property type="entry name" value="CBM96"/>
    <property type="match status" value="1"/>
</dbReference>
<dbReference type="NCBIfam" id="NF033679">
    <property type="entry name" value="DNRLRE_dom"/>
    <property type="match status" value="1"/>
</dbReference>
<dbReference type="GO" id="GO:0005576">
    <property type="term" value="C:extracellular region"/>
    <property type="evidence" value="ECO:0007669"/>
    <property type="project" value="UniProtKB-SubCell"/>
</dbReference>
<dbReference type="InterPro" id="IPR045351">
    <property type="entry name" value="DUF6531"/>
</dbReference>
<protein>
    <submittedName>
        <fullName evidence="6">DNRLRE domain-containing protein</fullName>
    </submittedName>
</protein>
<dbReference type="Proteomes" id="UP000530514">
    <property type="component" value="Unassembled WGS sequence"/>
</dbReference>
<comment type="subcellular location">
    <subcellularLocation>
        <location evidence="1">Secreted</location>
    </subcellularLocation>
</comment>
<dbReference type="AlphaFoldDB" id="A0A7W1XBL8"/>
<comment type="caution">
    <text evidence="6">The sequence shown here is derived from an EMBL/GenBank/DDBJ whole genome shotgun (WGS) entry which is preliminary data.</text>
</comment>
<reference evidence="6 7" key="1">
    <citation type="submission" date="2020-07" db="EMBL/GenBank/DDBJ databases">
        <authorList>
            <person name="Feng H."/>
        </authorList>
    </citation>
    <scope>NUCLEOTIDE SEQUENCE [LARGE SCALE GENOMIC DNA]</scope>
    <source>
        <strain evidence="7">s-11</strain>
    </source>
</reference>
<sequence>MSLQFFYSGRYLPHRRMVFLAVILTLILTLWPDWVYQALAAPDPKPVEIEALRTENSKTFLKPDQKTYVLQEYLQPIHYKQNGKWVDINNNVQSAGKSALDSDLPYINGGNRFRVGFANHSRGKKVVRFRLGQAEVDFGLIGGANTTAKKKENQVTYPDVYPDTDLTYTVTNTGVKEAWVLHKYTGQLFYTLSVKTKNVKAEEQKDGSIAFVDAKGKTLFSIPRPCMYDAKDGISNNVKFVLRTEGNETYIDLKPDDAWLKDPSRAFPVTIDPSISVQGATNTYDATVGSGNAQNVNFGTNSYLLTGTYTDPTYGTGVYRSYIKFGLAPLLSSANITSAKLTLYQYATTQSEQVDLYSVASDWQSTGIKWSQLPSTGSLITSTTVSDVGFYDFDITSLVKQWYGGTTSNYGMMLRLNQESDNWKGFRSSDYPDNNSQKPMLTITYTIDPIGVESFWTSAVTNINTYNGNFYLEDSDVSIDGRGTGLSIERSYNSRSTASGIFMAGRLTWNKA</sequence>
<accession>A0A7W1XBL8</accession>
<evidence type="ECO:0000259" key="5">
    <source>
        <dbReference type="Pfam" id="PF24517"/>
    </source>
</evidence>
<evidence type="ECO:0000256" key="1">
    <source>
        <dbReference type="ARBA" id="ARBA00004613"/>
    </source>
</evidence>
<keyword evidence="3" id="KW-0732">Signal</keyword>
<dbReference type="RefSeq" id="WP_081943990.1">
    <property type="nucleotide sequence ID" value="NZ_JACEIP010000020.1"/>
</dbReference>
<evidence type="ECO:0000313" key="7">
    <source>
        <dbReference type="Proteomes" id="UP000530514"/>
    </source>
</evidence>
<keyword evidence="2" id="KW-0964">Secreted</keyword>
<organism evidence="6 7">
    <name type="scientific">Thermoactinomyces daqus</name>
    <dbReference type="NCBI Taxonomy" id="1329516"/>
    <lineage>
        <taxon>Bacteria</taxon>
        <taxon>Bacillati</taxon>
        <taxon>Bacillota</taxon>
        <taxon>Bacilli</taxon>
        <taxon>Bacillales</taxon>
        <taxon>Thermoactinomycetaceae</taxon>
        <taxon>Thermoactinomyces</taxon>
    </lineage>
</organism>
<evidence type="ECO:0000256" key="2">
    <source>
        <dbReference type="ARBA" id="ARBA00022525"/>
    </source>
</evidence>
<name>A0A7W1XBL8_9BACL</name>
<evidence type="ECO:0000259" key="4">
    <source>
        <dbReference type="Pfam" id="PF20148"/>
    </source>
</evidence>
<feature type="domain" description="DUF6531" evidence="4">
    <location>
        <begin position="463"/>
        <end position="502"/>
    </location>
</feature>
<dbReference type="Gene3D" id="2.60.120.970">
    <property type="match status" value="1"/>
</dbReference>
<dbReference type="Pfam" id="PF20148">
    <property type="entry name" value="DUF6531"/>
    <property type="match status" value="1"/>
</dbReference>
<dbReference type="InterPro" id="IPR055372">
    <property type="entry name" value="CBM96"/>
</dbReference>
<proteinExistence type="predicted"/>